<accession>A0A8D5ZKW2</accession>
<protein>
    <recommendedName>
        <fullName evidence="3">DUF4352 domain-containing protein</fullName>
    </recommendedName>
</protein>
<name>A0A8D5ZKW2_9BACL</name>
<evidence type="ECO:0000313" key="4">
    <source>
        <dbReference type="EMBL" id="BCU81884.1"/>
    </source>
</evidence>
<reference evidence="4" key="2">
    <citation type="journal article" date="2021" name="Microbiol. Resour. Announc.">
        <title>Complete Genome Sequence of Polycladomyces abyssicola JIR-001T, Isolated from Hemipelagic Sediment in Deep Seawater.</title>
        <authorList>
            <person name="Tsubouchi T."/>
            <person name="Kaneko Y."/>
        </authorList>
    </citation>
    <scope>NUCLEOTIDE SEQUENCE</scope>
    <source>
        <strain evidence="4">JIR-001</strain>
    </source>
</reference>
<keyword evidence="1 2" id="KW-0732">Signal</keyword>
<feature type="signal peptide" evidence="2">
    <location>
        <begin position="1"/>
        <end position="24"/>
    </location>
</feature>
<organism evidence="4 5">
    <name type="scientific">Polycladomyces abyssicola</name>
    <dbReference type="NCBI Taxonomy" id="1125966"/>
    <lineage>
        <taxon>Bacteria</taxon>
        <taxon>Bacillati</taxon>
        <taxon>Bacillota</taxon>
        <taxon>Bacilli</taxon>
        <taxon>Bacillales</taxon>
        <taxon>Thermoactinomycetaceae</taxon>
        <taxon>Polycladomyces</taxon>
    </lineage>
</organism>
<evidence type="ECO:0000313" key="5">
    <source>
        <dbReference type="Proteomes" id="UP000677436"/>
    </source>
</evidence>
<sequence>MKKLMIGCGSVFGLFLLVGACVTAIGGDGSGTNTTPVAQTGDPVDSTGNISEKKAAAKIGDVVNAGDLSYRVVSVESKKVIKDPMGGEYKPGAGQYLVVEVEVKNNGKEKITMDAALTKLKDQDGAEYEADPTADTWVNGTGGDALGFFLKPINPHATKTGKIVFDVPEKPVESFTFIGQGGFLSGETAAIKLSK</sequence>
<evidence type="ECO:0000259" key="3">
    <source>
        <dbReference type="Pfam" id="PF11611"/>
    </source>
</evidence>
<dbReference type="Gene3D" id="2.60.40.1240">
    <property type="match status" value="1"/>
</dbReference>
<gene>
    <name evidence="4" type="ORF">JIR001_16670</name>
</gene>
<evidence type="ECO:0000256" key="2">
    <source>
        <dbReference type="SAM" id="SignalP"/>
    </source>
</evidence>
<dbReference type="PROSITE" id="PS51257">
    <property type="entry name" value="PROKAR_LIPOPROTEIN"/>
    <property type="match status" value="1"/>
</dbReference>
<evidence type="ECO:0000256" key="1">
    <source>
        <dbReference type="ARBA" id="ARBA00022729"/>
    </source>
</evidence>
<proteinExistence type="predicted"/>
<feature type="chain" id="PRO_5034244637" description="DUF4352 domain-containing protein" evidence="2">
    <location>
        <begin position="25"/>
        <end position="195"/>
    </location>
</feature>
<dbReference type="EMBL" id="AP024601">
    <property type="protein sequence ID" value="BCU81884.1"/>
    <property type="molecule type" value="Genomic_DNA"/>
</dbReference>
<dbReference type="InterPro" id="IPR029051">
    <property type="entry name" value="DUF4352"/>
</dbReference>
<keyword evidence="5" id="KW-1185">Reference proteome</keyword>
<dbReference type="Pfam" id="PF11611">
    <property type="entry name" value="DUF4352"/>
    <property type="match status" value="1"/>
</dbReference>
<dbReference type="Proteomes" id="UP000677436">
    <property type="component" value="Chromosome"/>
</dbReference>
<dbReference type="InterPro" id="IPR029050">
    <property type="entry name" value="Immunoprotect_excell_Ig-like"/>
</dbReference>
<dbReference type="RefSeq" id="WP_212772306.1">
    <property type="nucleotide sequence ID" value="NZ_AP024601.1"/>
</dbReference>
<reference evidence="4" key="1">
    <citation type="journal article" date="2013" name="Int. J. Syst. Evol. Microbiol.">
        <title>Polycladomyces abyssicola gen. nov., sp. nov., a thermophilic filamentous bacterium isolated from hemipelagic sediment.</title>
        <authorList>
            <person name="Tsubouchi T."/>
            <person name="Shimane Y."/>
            <person name="Mori K."/>
            <person name="Usui K."/>
            <person name="Hiraki T."/>
            <person name="Tame A."/>
            <person name="Uematsu K."/>
            <person name="Maruyama T."/>
            <person name="Hatada Y."/>
        </authorList>
    </citation>
    <scope>NUCLEOTIDE SEQUENCE</scope>
    <source>
        <strain evidence="4">JIR-001</strain>
    </source>
</reference>
<dbReference type="KEGG" id="pabs:JIR001_16670"/>
<feature type="domain" description="DUF4352" evidence="3">
    <location>
        <begin position="58"/>
        <end position="173"/>
    </location>
</feature>
<dbReference type="AlphaFoldDB" id="A0A8D5ZKW2"/>